<keyword evidence="3" id="KW-1185">Reference proteome</keyword>
<dbReference type="Proteomes" id="UP001209276">
    <property type="component" value="Unassembled WGS sequence"/>
</dbReference>
<comment type="caution">
    <text evidence="2">The sequence shown here is derived from an EMBL/GenBank/DDBJ whole genome shotgun (WGS) entry which is preliminary data.</text>
</comment>
<sequence length="116" mass="12341">MESNSGKTPQGKGGAGATGNPIKFKANDSGYFGEVGQSGNSKVRNLSGGDKVAREFFDEKTQGFKTERDIGNGKKLRILEDGTAITYRPVSHSDGTPAVDINGGSTYKQQKVHFVD</sequence>
<reference evidence="2 3" key="1">
    <citation type="submission" date="2022-05" db="EMBL/GenBank/DDBJ databases">
        <title>Genome Sequencing of Bee-Associated Microbes.</title>
        <authorList>
            <person name="Dunlap C."/>
        </authorList>
    </citation>
    <scope>NUCLEOTIDE SEQUENCE [LARGE SCALE GENOMIC DNA]</scope>
    <source>
        <strain evidence="2 3">NRRL B-14613</strain>
    </source>
</reference>
<name>A0ABT4FY98_PANTH</name>
<accession>A0ABT4FY98</accession>
<evidence type="ECO:0000313" key="2">
    <source>
        <dbReference type="EMBL" id="MCY9609132.1"/>
    </source>
</evidence>
<organism evidence="2 3">
    <name type="scientific">Paenibacillus thiaminolyticus</name>
    <name type="common">Bacillus thiaminolyticus</name>
    <dbReference type="NCBI Taxonomy" id="49283"/>
    <lineage>
        <taxon>Bacteria</taxon>
        <taxon>Bacillati</taxon>
        <taxon>Bacillota</taxon>
        <taxon>Bacilli</taxon>
        <taxon>Bacillales</taxon>
        <taxon>Paenibacillaceae</taxon>
        <taxon>Paenibacillus</taxon>
    </lineage>
</organism>
<gene>
    <name evidence="2" type="ORF">M5W83_18470</name>
</gene>
<dbReference type="GeneID" id="76997384"/>
<evidence type="ECO:0000313" key="3">
    <source>
        <dbReference type="Proteomes" id="UP001209276"/>
    </source>
</evidence>
<evidence type="ECO:0000256" key="1">
    <source>
        <dbReference type="SAM" id="MobiDB-lite"/>
    </source>
</evidence>
<protein>
    <submittedName>
        <fullName evidence="2">Uncharacterized protein</fullName>
    </submittedName>
</protein>
<dbReference type="RefSeq" id="WP_174818207.1">
    <property type="nucleotide sequence ID" value="NZ_CABMNB010000045.1"/>
</dbReference>
<dbReference type="EMBL" id="JAMDMM010000035">
    <property type="protein sequence ID" value="MCY9609132.1"/>
    <property type="molecule type" value="Genomic_DNA"/>
</dbReference>
<feature type="region of interest" description="Disordered" evidence="1">
    <location>
        <begin position="1"/>
        <end position="23"/>
    </location>
</feature>
<proteinExistence type="predicted"/>